<evidence type="ECO:0000256" key="4">
    <source>
        <dbReference type="ARBA" id="ARBA00023239"/>
    </source>
</evidence>
<dbReference type="InParanoid" id="H2ZQK6"/>
<dbReference type="GO" id="GO:0006567">
    <property type="term" value="P:L-threonine catabolic process"/>
    <property type="evidence" value="ECO:0007669"/>
    <property type="project" value="TreeGrafter"/>
</dbReference>
<evidence type="ECO:0000256" key="2">
    <source>
        <dbReference type="ARBA" id="ARBA00006966"/>
    </source>
</evidence>
<feature type="domain" description="Aromatic amino acid beta-eliminating lyase/threonine aldolase" evidence="6">
    <location>
        <begin position="5"/>
        <end position="276"/>
    </location>
</feature>
<evidence type="ECO:0000256" key="1">
    <source>
        <dbReference type="ARBA" id="ARBA00001933"/>
    </source>
</evidence>
<dbReference type="STRING" id="51511.ENSCSAVP00000019872"/>
<dbReference type="GO" id="GO:0005829">
    <property type="term" value="C:cytosol"/>
    <property type="evidence" value="ECO:0007669"/>
    <property type="project" value="TreeGrafter"/>
</dbReference>
<sequence>VVTIDLRSDTLSKPTDAMRKAMAVAEVGDDVYGEDPTVNELQVMAAEVFGKEDALFVPSGTMGNLISVMCHCWQRGCEVLLGEQSHIKRFEQGGIAQIAGVHPKSLRNLRDGTFDLSELRAKYQTSEDVHRAPTSLVSIENPIEGKVISLSFMEELRKVATELGIPVHLDGARIFNAATVLGVSPKEITKFVDTANICLSKGLCAPVGSLIVGTKEFISKARRVRKVLGGGWRQAGILAAAGIISLNVISKQVHLDHENARHFAKGMMDAAPDLVKVDISLVTTNLFMFELNSELPTTNGRTVAQTFISRMNEPSGGARVSVKMCHFGGYKVRAVFYYQIKKSEVIAALGKFKQVMDTWRNEM</sequence>
<organism evidence="7 8">
    <name type="scientific">Ciona savignyi</name>
    <name type="common">Pacific transparent sea squirt</name>
    <dbReference type="NCBI Taxonomy" id="51511"/>
    <lineage>
        <taxon>Eukaryota</taxon>
        <taxon>Metazoa</taxon>
        <taxon>Chordata</taxon>
        <taxon>Tunicata</taxon>
        <taxon>Ascidiacea</taxon>
        <taxon>Phlebobranchia</taxon>
        <taxon>Cionidae</taxon>
        <taxon>Ciona</taxon>
    </lineage>
</organism>
<evidence type="ECO:0000259" key="6">
    <source>
        <dbReference type="Pfam" id="PF01212"/>
    </source>
</evidence>
<comment type="similarity">
    <text evidence="2">Belongs to the threonine aldolase family.</text>
</comment>
<keyword evidence="3" id="KW-0663">Pyridoxal phosphate</keyword>
<comment type="cofactor">
    <cofactor evidence="1">
        <name>pyridoxal 5'-phosphate</name>
        <dbReference type="ChEBI" id="CHEBI:597326"/>
    </cofactor>
</comment>
<evidence type="ECO:0000256" key="5">
    <source>
        <dbReference type="PIRSR" id="PIRSR017617-1"/>
    </source>
</evidence>
<dbReference type="InterPro" id="IPR015424">
    <property type="entry name" value="PyrdxlP-dep_Trfase"/>
</dbReference>
<dbReference type="InterPro" id="IPR015421">
    <property type="entry name" value="PyrdxlP-dep_Trfase_major"/>
</dbReference>
<dbReference type="Ensembl" id="ENSCSAVT00000020085.1">
    <property type="protein sequence ID" value="ENSCSAVP00000019872.1"/>
    <property type="gene ID" value="ENSCSAVG00000011672.1"/>
</dbReference>
<dbReference type="AlphaFoldDB" id="H2ZQK6"/>
<feature type="modified residue" description="N6-(pyridoxal phosphate)lysine" evidence="5">
    <location>
        <position position="201"/>
    </location>
</feature>
<dbReference type="SUPFAM" id="SSF53383">
    <property type="entry name" value="PLP-dependent transferases"/>
    <property type="match status" value="1"/>
</dbReference>
<dbReference type="Gene3D" id="3.90.1150.10">
    <property type="entry name" value="Aspartate Aminotransferase, domain 1"/>
    <property type="match status" value="1"/>
</dbReference>
<reference evidence="8" key="1">
    <citation type="submission" date="2003-08" db="EMBL/GenBank/DDBJ databases">
        <authorList>
            <person name="Birren B."/>
            <person name="Nusbaum C."/>
            <person name="Abebe A."/>
            <person name="Abouelleil A."/>
            <person name="Adekoya E."/>
            <person name="Ait-zahra M."/>
            <person name="Allen N."/>
            <person name="Allen T."/>
            <person name="An P."/>
            <person name="Anderson M."/>
            <person name="Anderson S."/>
            <person name="Arachchi H."/>
            <person name="Armbruster J."/>
            <person name="Bachantsang P."/>
            <person name="Baldwin J."/>
            <person name="Barry A."/>
            <person name="Bayul T."/>
            <person name="Blitshsteyn B."/>
            <person name="Bloom T."/>
            <person name="Blye J."/>
            <person name="Boguslavskiy L."/>
            <person name="Borowsky M."/>
            <person name="Boukhgalter B."/>
            <person name="Brunache A."/>
            <person name="Butler J."/>
            <person name="Calixte N."/>
            <person name="Calvo S."/>
            <person name="Camarata J."/>
            <person name="Campo K."/>
            <person name="Chang J."/>
            <person name="Cheshatsang Y."/>
            <person name="Citroen M."/>
            <person name="Collymore A."/>
            <person name="Considine T."/>
            <person name="Cook A."/>
            <person name="Cooke P."/>
            <person name="Corum B."/>
            <person name="Cuomo C."/>
            <person name="David R."/>
            <person name="Dawoe T."/>
            <person name="Degray S."/>
            <person name="Dodge S."/>
            <person name="Dooley K."/>
            <person name="Dorje P."/>
            <person name="Dorjee K."/>
            <person name="Dorris L."/>
            <person name="Duffey N."/>
            <person name="Dupes A."/>
            <person name="Elkins T."/>
            <person name="Engels R."/>
            <person name="Erickson J."/>
            <person name="Farina A."/>
            <person name="Faro S."/>
            <person name="Ferreira P."/>
            <person name="Fischer H."/>
            <person name="Fitzgerald M."/>
            <person name="Foley K."/>
            <person name="Gage D."/>
            <person name="Galagan J."/>
            <person name="Gearin G."/>
            <person name="Gnerre S."/>
            <person name="Gnirke A."/>
            <person name="Goyette A."/>
            <person name="Graham J."/>
            <person name="Grandbois E."/>
            <person name="Gyaltsen K."/>
            <person name="Hafez N."/>
            <person name="Hagopian D."/>
            <person name="Hagos B."/>
            <person name="Hall J."/>
            <person name="Hatcher B."/>
            <person name="Heller A."/>
            <person name="Higgins H."/>
            <person name="Honan T."/>
            <person name="Horn A."/>
            <person name="Houde N."/>
            <person name="Hughes L."/>
            <person name="Hulme W."/>
            <person name="Husby E."/>
            <person name="Iliev I."/>
            <person name="Jaffe D."/>
            <person name="Jones C."/>
            <person name="Kamal M."/>
            <person name="Kamat A."/>
            <person name="Kamvysselis M."/>
            <person name="Karlsson E."/>
            <person name="Kells C."/>
            <person name="Kieu A."/>
            <person name="Kisner P."/>
            <person name="Kodira C."/>
            <person name="Kulbokas E."/>
            <person name="Labutti K."/>
            <person name="Lama D."/>
            <person name="Landers T."/>
            <person name="Leger J."/>
            <person name="Levine S."/>
            <person name="Lewis D."/>
            <person name="Lewis T."/>
            <person name="Lindblad-toh K."/>
            <person name="Liu X."/>
            <person name="Lokyitsang T."/>
            <person name="Lokyitsang Y."/>
            <person name="Lucien O."/>
            <person name="Lui A."/>
            <person name="Ma L.J."/>
            <person name="Mabbitt R."/>
            <person name="Macdonald J."/>
            <person name="Maclean C."/>
            <person name="Major J."/>
            <person name="Manning J."/>
            <person name="Marabella R."/>
            <person name="Maru K."/>
            <person name="Matthews C."/>
            <person name="Mauceli E."/>
            <person name="Mccarthy M."/>
            <person name="Mcdonough S."/>
            <person name="Mcghee T."/>
            <person name="Meldrim J."/>
            <person name="Meneus L."/>
            <person name="Mesirov J."/>
            <person name="Mihalev A."/>
            <person name="Mihova T."/>
            <person name="Mikkelsen T."/>
            <person name="Mlenga V."/>
            <person name="Moru K."/>
            <person name="Mozes J."/>
            <person name="Mulrain L."/>
            <person name="Munson G."/>
            <person name="Naylor J."/>
            <person name="Newes C."/>
            <person name="Nguyen C."/>
            <person name="Nguyen N."/>
            <person name="Nguyen T."/>
            <person name="Nicol R."/>
            <person name="Nielsen C."/>
            <person name="Nizzari M."/>
            <person name="Norbu C."/>
            <person name="Norbu N."/>
            <person name="O'donnell P."/>
            <person name="Okoawo O."/>
            <person name="O'leary S."/>
            <person name="Omotosho B."/>
            <person name="O'neill K."/>
            <person name="Osman S."/>
            <person name="Parker S."/>
            <person name="Perrin D."/>
            <person name="Phunkhang P."/>
            <person name="Piqani B."/>
            <person name="Purcell S."/>
            <person name="Rachupka T."/>
            <person name="Ramasamy U."/>
            <person name="Rameau R."/>
            <person name="Ray V."/>
            <person name="Raymond C."/>
            <person name="Retta R."/>
            <person name="Richardson S."/>
            <person name="Rise C."/>
            <person name="Rodriguez J."/>
            <person name="Rogers J."/>
            <person name="Rogov P."/>
            <person name="Rutman M."/>
            <person name="Schupbach R."/>
            <person name="Seaman C."/>
            <person name="Settipalli S."/>
            <person name="Sharpe T."/>
            <person name="Sheridan J."/>
            <person name="Sherpa N."/>
            <person name="Shi J."/>
            <person name="Smirnov S."/>
            <person name="Smith C."/>
            <person name="Sougnez C."/>
            <person name="Spencer B."/>
            <person name="Stalker J."/>
            <person name="Stange-thomann N."/>
            <person name="Stavropoulos S."/>
            <person name="Stetson K."/>
            <person name="Stone C."/>
            <person name="Stone S."/>
            <person name="Stubbs M."/>
            <person name="Talamas J."/>
            <person name="Tchuinga P."/>
            <person name="Tenzing P."/>
            <person name="Tesfaye S."/>
            <person name="Theodore J."/>
            <person name="Thoulutsang Y."/>
            <person name="Topham K."/>
            <person name="Towey S."/>
            <person name="Tsamla T."/>
            <person name="Tsomo N."/>
            <person name="Vallee D."/>
            <person name="Vassiliev H."/>
            <person name="Venkataraman V."/>
            <person name="Vinson J."/>
            <person name="Vo A."/>
            <person name="Wade C."/>
            <person name="Wang S."/>
            <person name="Wangchuk T."/>
            <person name="Wangdi T."/>
            <person name="Whittaker C."/>
            <person name="Wilkinson J."/>
            <person name="Wu Y."/>
            <person name="Wyman D."/>
            <person name="Yadav S."/>
            <person name="Yang S."/>
            <person name="Yang X."/>
            <person name="Yeager S."/>
            <person name="Yee E."/>
            <person name="Young G."/>
            <person name="Zainoun J."/>
            <person name="Zembeck L."/>
            <person name="Zimmer A."/>
            <person name="Zody M."/>
            <person name="Lander E."/>
        </authorList>
    </citation>
    <scope>NUCLEOTIDE SEQUENCE [LARGE SCALE GENOMIC DNA]</scope>
</reference>
<name>H2ZQK6_CIOSA</name>
<evidence type="ECO:0000256" key="3">
    <source>
        <dbReference type="ARBA" id="ARBA00022898"/>
    </source>
</evidence>
<dbReference type="GeneTree" id="ENSGT00390000014681"/>
<evidence type="ECO:0000313" key="7">
    <source>
        <dbReference type="Ensembl" id="ENSCSAVP00000019872.1"/>
    </source>
</evidence>
<dbReference type="GO" id="GO:0006545">
    <property type="term" value="P:glycine biosynthetic process"/>
    <property type="evidence" value="ECO:0007669"/>
    <property type="project" value="TreeGrafter"/>
</dbReference>
<dbReference type="Gene3D" id="3.40.640.10">
    <property type="entry name" value="Type I PLP-dependent aspartate aminotransferase-like (Major domain)"/>
    <property type="match status" value="1"/>
</dbReference>
<dbReference type="HOGENOM" id="CLU_029381_0_1_1"/>
<dbReference type="Pfam" id="PF01212">
    <property type="entry name" value="Beta_elim_lyase"/>
    <property type="match status" value="1"/>
</dbReference>
<keyword evidence="8" id="KW-1185">Reference proteome</keyword>
<dbReference type="PANTHER" id="PTHR48097">
    <property type="entry name" value="L-THREONINE ALDOLASE-RELATED"/>
    <property type="match status" value="1"/>
</dbReference>
<dbReference type="FunFam" id="3.40.640.10:FF:000030">
    <property type="entry name" value="Low-specificity L-threonine aldolase"/>
    <property type="match status" value="1"/>
</dbReference>
<dbReference type="NCBIfam" id="NF041359">
    <property type="entry name" value="GntG_guanitoxin"/>
    <property type="match status" value="1"/>
</dbReference>
<dbReference type="PIRSF" id="PIRSF017617">
    <property type="entry name" value="Thr_aldolase"/>
    <property type="match status" value="1"/>
</dbReference>
<dbReference type="OMA" id="VQTNIVI"/>
<dbReference type="Proteomes" id="UP000007875">
    <property type="component" value="Unassembled WGS sequence"/>
</dbReference>
<keyword evidence="4" id="KW-0456">Lyase</keyword>
<dbReference type="InterPro" id="IPR023603">
    <property type="entry name" value="Low_specificity_L-TA-like"/>
</dbReference>
<dbReference type="InterPro" id="IPR015422">
    <property type="entry name" value="PyrdxlP-dep_Trfase_small"/>
</dbReference>
<dbReference type="eggNOG" id="KOG1368">
    <property type="taxonomic scope" value="Eukaryota"/>
</dbReference>
<proteinExistence type="inferred from homology"/>
<evidence type="ECO:0000313" key="8">
    <source>
        <dbReference type="Proteomes" id="UP000007875"/>
    </source>
</evidence>
<dbReference type="GO" id="GO:0008732">
    <property type="term" value="F:L-allo-threonine aldolase activity"/>
    <property type="evidence" value="ECO:0007669"/>
    <property type="project" value="TreeGrafter"/>
</dbReference>
<protein>
    <recommendedName>
        <fullName evidence="6">Aromatic amino acid beta-eliminating lyase/threonine aldolase domain-containing protein</fullName>
    </recommendedName>
</protein>
<reference evidence="7" key="3">
    <citation type="submission" date="2025-09" db="UniProtKB">
        <authorList>
            <consortium name="Ensembl"/>
        </authorList>
    </citation>
    <scope>IDENTIFICATION</scope>
</reference>
<reference evidence="7" key="2">
    <citation type="submission" date="2025-08" db="UniProtKB">
        <authorList>
            <consortium name="Ensembl"/>
        </authorList>
    </citation>
    <scope>IDENTIFICATION</scope>
</reference>
<dbReference type="PANTHER" id="PTHR48097:SF9">
    <property type="entry name" value="L-THREONINE ALDOLASE"/>
    <property type="match status" value="1"/>
</dbReference>
<accession>H2ZQK6</accession>
<dbReference type="InterPro" id="IPR001597">
    <property type="entry name" value="ArAA_b-elim_lyase/Thr_aldolase"/>
</dbReference>